<reference evidence="2 3" key="1">
    <citation type="submission" date="2021-10" db="EMBL/GenBank/DDBJ databases">
        <title>Draft genome of Aestuariibacter halophilus JC2043.</title>
        <authorList>
            <person name="Emsley S.A."/>
            <person name="Pfannmuller K.M."/>
            <person name="Ushijima B."/>
            <person name="Saw J.H."/>
            <person name="Videau P."/>
        </authorList>
    </citation>
    <scope>NUCLEOTIDE SEQUENCE [LARGE SCALE GENOMIC DNA]</scope>
    <source>
        <strain evidence="2 3">JC2043</strain>
    </source>
</reference>
<feature type="domain" description="Aminoglycoside phosphotransferase" evidence="1">
    <location>
        <begin position="70"/>
        <end position="256"/>
    </location>
</feature>
<dbReference type="Gene3D" id="3.90.1200.10">
    <property type="match status" value="1"/>
</dbReference>
<dbReference type="PANTHER" id="PTHR11012:SF30">
    <property type="entry name" value="PROTEIN KINASE-LIKE DOMAIN-CONTAINING"/>
    <property type="match status" value="1"/>
</dbReference>
<dbReference type="Proteomes" id="UP001520878">
    <property type="component" value="Unassembled WGS sequence"/>
</dbReference>
<name>A0ABS8GDZ3_9ALTE</name>
<evidence type="ECO:0000313" key="3">
    <source>
        <dbReference type="Proteomes" id="UP001520878"/>
    </source>
</evidence>
<evidence type="ECO:0000259" key="1">
    <source>
        <dbReference type="Pfam" id="PF01636"/>
    </source>
</evidence>
<sequence length="320" mass="35325">MLSKATLDHLSRQLGPLRYLETVQSLWSGYGEIARIALLDPAHHLIVKSVTPPTQVQHPRGWNNPTGHQRKLRSYQVELAFYQHYARRCDEDCPVASVRYVGQGPEGDLLVMADLDQQGYGLRTLNPTAAQIRAGLVWLAEFHGTFFADTGSKLWPQGNYWHLATRPDEYQAMSDGPLKQAAQALNAALQACPYQTLLHGDAKVANLCFGADDAVAAVDFQYVGPGPGCTDVMYFLSSCLDGADLAQQAQGWETVYFKQLSAALARRHPQVDGDAVVQAWQTLMPIAWADFARFLAGWSPSHPKCHDYLAAQTARALSML</sequence>
<accession>A0ABS8GDZ3</accession>
<gene>
    <name evidence="2" type="ORF">LJ739_17830</name>
</gene>
<dbReference type="EMBL" id="JAJEWP010000007">
    <property type="protein sequence ID" value="MCC2618120.1"/>
    <property type="molecule type" value="Genomic_DNA"/>
</dbReference>
<dbReference type="Pfam" id="PF01636">
    <property type="entry name" value="APH"/>
    <property type="match status" value="1"/>
</dbReference>
<evidence type="ECO:0000313" key="2">
    <source>
        <dbReference type="EMBL" id="MCC2618120.1"/>
    </source>
</evidence>
<dbReference type="PANTHER" id="PTHR11012">
    <property type="entry name" value="PROTEIN KINASE-LIKE DOMAIN-CONTAINING"/>
    <property type="match status" value="1"/>
</dbReference>
<dbReference type="SUPFAM" id="SSF56112">
    <property type="entry name" value="Protein kinase-like (PK-like)"/>
    <property type="match status" value="1"/>
</dbReference>
<proteinExistence type="predicted"/>
<protein>
    <submittedName>
        <fullName evidence="2">Phosphotransferase</fullName>
    </submittedName>
</protein>
<organism evidence="2 3">
    <name type="scientific">Fluctibacter halophilus</name>
    <dbReference type="NCBI Taxonomy" id="226011"/>
    <lineage>
        <taxon>Bacteria</taxon>
        <taxon>Pseudomonadati</taxon>
        <taxon>Pseudomonadota</taxon>
        <taxon>Gammaproteobacteria</taxon>
        <taxon>Alteromonadales</taxon>
        <taxon>Alteromonadaceae</taxon>
        <taxon>Fluctibacter</taxon>
    </lineage>
</organism>
<dbReference type="InterPro" id="IPR011009">
    <property type="entry name" value="Kinase-like_dom_sf"/>
</dbReference>
<keyword evidence="3" id="KW-1185">Reference proteome</keyword>
<dbReference type="InterPro" id="IPR002575">
    <property type="entry name" value="Aminoglycoside_PTrfase"/>
</dbReference>
<dbReference type="RefSeq" id="WP_229162690.1">
    <property type="nucleotide sequence ID" value="NZ_JAJEWP010000007.1"/>
</dbReference>
<comment type="caution">
    <text evidence="2">The sequence shown here is derived from an EMBL/GenBank/DDBJ whole genome shotgun (WGS) entry which is preliminary data.</text>
</comment>